<feature type="region of interest" description="Disordered" evidence="4">
    <location>
        <begin position="1"/>
        <end position="69"/>
    </location>
</feature>
<protein>
    <submittedName>
        <fullName evidence="6">LIM and SH3 domain protein F42H10.3</fullName>
    </submittedName>
</protein>
<dbReference type="Pfam" id="PF00018">
    <property type="entry name" value="SH3_1"/>
    <property type="match status" value="1"/>
</dbReference>
<dbReference type="PANTHER" id="PTHR46218">
    <property type="entry name" value="LASP"/>
    <property type="match status" value="1"/>
</dbReference>
<feature type="compositionally biased region" description="Polar residues" evidence="4">
    <location>
        <begin position="27"/>
        <end position="41"/>
    </location>
</feature>
<dbReference type="InterPro" id="IPR051759">
    <property type="entry name" value="LIM-SH3_domain_protein"/>
</dbReference>
<dbReference type="InterPro" id="IPR036028">
    <property type="entry name" value="SH3-like_dom_sf"/>
</dbReference>
<dbReference type="CDD" id="cd11789">
    <property type="entry name" value="SH3_Nebulin_family_C"/>
    <property type="match status" value="1"/>
</dbReference>
<dbReference type="GO" id="GO:0051015">
    <property type="term" value="F:actin filament binding"/>
    <property type="evidence" value="ECO:0007669"/>
    <property type="project" value="TreeGrafter"/>
</dbReference>
<evidence type="ECO:0000256" key="1">
    <source>
        <dbReference type="ARBA" id="ARBA00022443"/>
    </source>
</evidence>
<dbReference type="SMART" id="SM00326">
    <property type="entry name" value="SH3"/>
    <property type="match status" value="1"/>
</dbReference>
<feature type="region of interest" description="Disordered" evidence="4">
    <location>
        <begin position="117"/>
        <end position="141"/>
    </location>
</feature>
<dbReference type="PROSITE" id="PS50002">
    <property type="entry name" value="SH3"/>
    <property type="match status" value="1"/>
</dbReference>
<gene>
    <name evidence="6" type="primary">LASP1</name>
    <name evidence="6" type="ORF">TR97739</name>
</gene>
<reference evidence="6" key="1">
    <citation type="submission" date="2016-01" db="EMBL/GenBank/DDBJ databases">
        <title>Reference transcriptome for the parasite Schistocephalus solidus: insights into the molecular evolution of parasitism.</title>
        <authorList>
            <person name="Hebert F.O."/>
            <person name="Grambauer S."/>
            <person name="Barber I."/>
            <person name="Landry C.R."/>
            <person name="Aubin-Horth N."/>
        </authorList>
    </citation>
    <scope>NUCLEOTIDE SEQUENCE</scope>
</reference>
<dbReference type="Gene3D" id="2.30.30.40">
    <property type="entry name" value="SH3 Domains"/>
    <property type="match status" value="1"/>
</dbReference>
<feature type="compositionally biased region" description="Basic and acidic residues" evidence="4">
    <location>
        <begin position="1"/>
        <end position="11"/>
    </location>
</feature>
<dbReference type="PRINTS" id="PR00452">
    <property type="entry name" value="SH3DOMAIN"/>
</dbReference>
<keyword evidence="2" id="KW-0677">Repeat</keyword>
<dbReference type="GO" id="GO:0005925">
    <property type="term" value="C:focal adhesion"/>
    <property type="evidence" value="ECO:0007669"/>
    <property type="project" value="TreeGrafter"/>
</dbReference>
<feature type="domain" description="SH3" evidence="5">
    <location>
        <begin position="159"/>
        <end position="220"/>
    </location>
</feature>
<dbReference type="PANTHER" id="PTHR46218:SF4">
    <property type="entry name" value="LIM AND SH3 DOMAIN PROTEIN LASP"/>
    <property type="match status" value="1"/>
</dbReference>
<dbReference type="EMBL" id="GEEE01014007">
    <property type="protein sequence ID" value="JAP49218.1"/>
    <property type="molecule type" value="Transcribed_RNA"/>
</dbReference>
<keyword evidence="1 3" id="KW-0728">SH3 domain</keyword>
<name>A0A0X3PBY8_SCHSO</name>
<organism evidence="6">
    <name type="scientific">Schistocephalus solidus</name>
    <name type="common">Tapeworm</name>
    <dbReference type="NCBI Taxonomy" id="70667"/>
    <lineage>
        <taxon>Eukaryota</taxon>
        <taxon>Metazoa</taxon>
        <taxon>Spiralia</taxon>
        <taxon>Lophotrochozoa</taxon>
        <taxon>Platyhelminthes</taxon>
        <taxon>Cestoda</taxon>
        <taxon>Eucestoda</taxon>
        <taxon>Diphyllobothriidea</taxon>
        <taxon>Diphyllobothriidae</taxon>
        <taxon>Schistocephalus</taxon>
    </lineage>
</organism>
<sequence length="225" mass="24528">MSKVEYHRAYENSRGTKISVADDPVTRNRQQVSKIVSNTGYTHPPEPPTATYPLASTQPNRAQHGGSWQSETVAYPVPSPSTAISSQPGVGYTNGSSYKPNSFTKRPGSFGDMNYNGAAASGQKTSWEPPQPEVSKNESEPIEFSPPKLILLGGLRVTGSGVHFQAVYDYEANESDEVSFKEGDEILHGEPIDDGWMYGTVKRTGKFGMLPSNYVVPIQSSNKQH</sequence>
<evidence type="ECO:0000256" key="3">
    <source>
        <dbReference type="PROSITE-ProRule" id="PRU00192"/>
    </source>
</evidence>
<evidence type="ECO:0000256" key="2">
    <source>
        <dbReference type="ARBA" id="ARBA00022737"/>
    </source>
</evidence>
<evidence type="ECO:0000259" key="5">
    <source>
        <dbReference type="PROSITE" id="PS50002"/>
    </source>
</evidence>
<accession>A0A0X3PBY8</accession>
<dbReference type="SUPFAM" id="SSF50044">
    <property type="entry name" value="SH3-domain"/>
    <property type="match status" value="1"/>
</dbReference>
<proteinExistence type="predicted"/>
<evidence type="ECO:0000313" key="6">
    <source>
        <dbReference type="EMBL" id="JAP49218.1"/>
    </source>
</evidence>
<dbReference type="InterPro" id="IPR001452">
    <property type="entry name" value="SH3_domain"/>
</dbReference>
<evidence type="ECO:0000256" key="4">
    <source>
        <dbReference type="SAM" id="MobiDB-lite"/>
    </source>
</evidence>
<feature type="compositionally biased region" description="Polar residues" evidence="4">
    <location>
        <begin position="54"/>
        <end position="69"/>
    </location>
</feature>
<dbReference type="AlphaFoldDB" id="A0A0X3PBY8"/>